<dbReference type="InterPro" id="IPR029063">
    <property type="entry name" value="SAM-dependent_MTases_sf"/>
</dbReference>
<gene>
    <name evidence="10" type="ORF">E3J62_10785</name>
</gene>
<dbReference type="GO" id="GO:0032259">
    <property type="term" value="P:methylation"/>
    <property type="evidence" value="ECO:0007669"/>
    <property type="project" value="UniProtKB-KW"/>
</dbReference>
<keyword evidence="3 10" id="KW-0808">Transferase</keyword>
<evidence type="ECO:0000256" key="8">
    <source>
        <dbReference type="RuleBase" id="RU362026"/>
    </source>
</evidence>
<dbReference type="GO" id="GO:0009307">
    <property type="term" value="P:DNA restriction-modification system"/>
    <property type="evidence" value="ECO:0007669"/>
    <property type="project" value="UniProtKB-KW"/>
</dbReference>
<evidence type="ECO:0000256" key="6">
    <source>
        <dbReference type="ARBA" id="ARBA00023125"/>
    </source>
</evidence>
<evidence type="ECO:0000256" key="2">
    <source>
        <dbReference type="ARBA" id="ARBA00022603"/>
    </source>
</evidence>
<feature type="domain" description="DNA methylase N-4/N-6" evidence="9">
    <location>
        <begin position="25"/>
        <end position="263"/>
    </location>
</feature>
<reference evidence="10 11" key="1">
    <citation type="submission" date="2019-03" db="EMBL/GenBank/DDBJ databases">
        <title>Metabolic potential of uncultured bacteria and archaea associated with petroleum seepage in deep-sea sediments.</title>
        <authorList>
            <person name="Dong X."/>
            <person name="Hubert C."/>
        </authorList>
    </citation>
    <scope>NUCLEOTIDE SEQUENCE [LARGE SCALE GENOMIC DNA]</scope>
    <source>
        <strain evidence="10">E44_bin18</strain>
    </source>
</reference>
<comment type="similarity">
    <text evidence="1">Belongs to the N(4)/N(6)-methyltransferase family. N(4) subfamily.</text>
</comment>
<dbReference type="GO" id="GO:0015667">
    <property type="term" value="F:site-specific DNA-methyltransferase (cytosine-N4-specific) activity"/>
    <property type="evidence" value="ECO:0007669"/>
    <property type="project" value="UniProtKB-EC"/>
</dbReference>
<sequence>MEQPIDALLQGDAYTVLRDFPDNSVNLIVTSPPYWNAKDYRIEGQIGQTDYKTYLGDLLKVWEESERILVPNGKLCINTPMMPVSKSIINDYHTRFLQNINNDVEHTILRNTALQRFSLYIWEKQTSVKMFGSYPYPPNLYEDNTIEFINVFVKPGSPKKLNKTVKERSRLSMSEWLNLTKQIWCLYPEDVGRKKGHPAPFPLRLAARLISMYTFRKCTEAGFPGDIVLDMFVGTGATCVSAKILERRFVGIDINPKFLEVAERRLKEANALVGRPPFSLMDDQKKWSKYREEREKQLGLQWKEQ</sequence>
<dbReference type="GO" id="GO:0008170">
    <property type="term" value="F:N-methyltransferase activity"/>
    <property type="evidence" value="ECO:0007669"/>
    <property type="project" value="InterPro"/>
</dbReference>
<evidence type="ECO:0000259" key="9">
    <source>
        <dbReference type="Pfam" id="PF01555"/>
    </source>
</evidence>
<evidence type="ECO:0000256" key="1">
    <source>
        <dbReference type="ARBA" id="ARBA00010203"/>
    </source>
</evidence>
<dbReference type="InterPro" id="IPR017985">
    <property type="entry name" value="MeTrfase_CN4_CS"/>
</dbReference>
<protein>
    <recommendedName>
        <fullName evidence="8">Methyltransferase</fullName>
        <ecNumber evidence="8">2.1.1.-</ecNumber>
    </recommendedName>
</protein>
<evidence type="ECO:0000313" key="10">
    <source>
        <dbReference type="EMBL" id="TET44288.1"/>
    </source>
</evidence>
<evidence type="ECO:0000313" key="11">
    <source>
        <dbReference type="Proteomes" id="UP000315525"/>
    </source>
</evidence>
<dbReference type="CDD" id="cd02440">
    <property type="entry name" value="AdoMet_MTases"/>
    <property type="match status" value="1"/>
</dbReference>
<evidence type="ECO:0000256" key="4">
    <source>
        <dbReference type="ARBA" id="ARBA00022691"/>
    </source>
</evidence>
<dbReference type="PRINTS" id="PR00508">
    <property type="entry name" value="S21N4MTFRASE"/>
</dbReference>
<proteinExistence type="inferred from homology"/>
<keyword evidence="5" id="KW-0680">Restriction system</keyword>
<dbReference type="AlphaFoldDB" id="A0A523UP23"/>
<dbReference type="EC" id="2.1.1.-" evidence="8"/>
<keyword evidence="2 10" id="KW-0489">Methyltransferase</keyword>
<evidence type="ECO:0000256" key="7">
    <source>
        <dbReference type="ARBA" id="ARBA00049120"/>
    </source>
</evidence>
<dbReference type="SUPFAM" id="SSF53335">
    <property type="entry name" value="S-adenosyl-L-methionine-dependent methyltransferases"/>
    <property type="match status" value="1"/>
</dbReference>
<dbReference type="Pfam" id="PF01555">
    <property type="entry name" value="N6_N4_Mtase"/>
    <property type="match status" value="1"/>
</dbReference>
<dbReference type="Proteomes" id="UP000315525">
    <property type="component" value="Unassembled WGS sequence"/>
</dbReference>
<evidence type="ECO:0000256" key="3">
    <source>
        <dbReference type="ARBA" id="ARBA00022679"/>
    </source>
</evidence>
<dbReference type="InterPro" id="IPR002941">
    <property type="entry name" value="DNA_methylase_N4/N6"/>
</dbReference>
<dbReference type="EMBL" id="SOJN01000130">
    <property type="protein sequence ID" value="TET44288.1"/>
    <property type="molecule type" value="Genomic_DNA"/>
</dbReference>
<keyword evidence="6" id="KW-0238">DNA-binding</keyword>
<comment type="caution">
    <text evidence="10">The sequence shown here is derived from an EMBL/GenBank/DDBJ whole genome shotgun (WGS) entry which is preliminary data.</text>
</comment>
<accession>A0A523UP23</accession>
<dbReference type="Gene3D" id="3.40.50.150">
    <property type="entry name" value="Vaccinia Virus protein VP39"/>
    <property type="match status" value="1"/>
</dbReference>
<organism evidence="10 11">
    <name type="scientific">candidate division TA06 bacterium</name>
    <dbReference type="NCBI Taxonomy" id="2250710"/>
    <lineage>
        <taxon>Bacteria</taxon>
        <taxon>Bacteria division TA06</taxon>
    </lineage>
</organism>
<keyword evidence="4" id="KW-0949">S-adenosyl-L-methionine</keyword>
<dbReference type="InterPro" id="IPR001091">
    <property type="entry name" value="RM_Methyltransferase"/>
</dbReference>
<dbReference type="PROSITE" id="PS00093">
    <property type="entry name" value="N4_MTASE"/>
    <property type="match status" value="1"/>
</dbReference>
<comment type="catalytic activity">
    <reaction evidence="7">
        <text>a 2'-deoxycytidine in DNA + S-adenosyl-L-methionine = an N(4)-methyl-2'-deoxycytidine in DNA + S-adenosyl-L-homocysteine + H(+)</text>
        <dbReference type="Rhea" id="RHEA:16857"/>
        <dbReference type="Rhea" id="RHEA-COMP:11369"/>
        <dbReference type="Rhea" id="RHEA-COMP:13674"/>
        <dbReference type="ChEBI" id="CHEBI:15378"/>
        <dbReference type="ChEBI" id="CHEBI:57856"/>
        <dbReference type="ChEBI" id="CHEBI:59789"/>
        <dbReference type="ChEBI" id="CHEBI:85452"/>
        <dbReference type="ChEBI" id="CHEBI:137933"/>
        <dbReference type="EC" id="2.1.1.113"/>
    </reaction>
</comment>
<evidence type="ECO:0000256" key="5">
    <source>
        <dbReference type="ARBA" id="ARBA00022747"/>
    </source>
</evidence>
<dbReference type="GO" id="GO:0003677">
    <property type="term" value="F:DNA binding"/>
    <property type="evidence" value="ECO:0007669"/>
    <property type="project" value="UniProtKB-KW"/>
</dbReference>
<name>A0A523UP23_UNCT6</name>